<name>D7BBM8_ALLS1</name>
<evidence type="ECO:0000313" key="3">
    <source>
        <dbReference type="Proteomes" id="UP000001916"/>
    </source>
</evidence>
<organism evidence="2 3">
    <name type="scientific">Allomeiothermus silvanus (strain ATCC 700542 / DSM 9946 / NBRC 106475 / NCIMB 13440 / VI-R2)</name>
    <name type="common">Thermus silvanus</name>
    <dbReference type="NCBI Taxonomy" id="526227"/>
    <lineage>
        <taxon>Bacteria</taxon>
        <taxon>Thermotogati</taxon>
        <taxon>Deinococcota</taxon>
        <taxon>Deinococci</taxon>
        <taxon>Thermales</taxon>
        <taxon>Thermaceae</taxon>
        <taxon>Allomeiothermus</taxon>
    </lineage>
</organism>
<protein>
    <submittedName>
        <fullName evidence="2">Uncharacterized protein</fullName>
    </submittedName>
</protein>
<dbReference type="RefSeq" id="WP_013159030.1">
    <property type="nucleotide sequence ID" value="NC_014212.1"/>
</dbReference>
<dbReference type="STRING" id="526227.Mesil_2641"/>
<dbReference type="HOGENOM" id="CLU_2012552_0_0_0"/>
<dbReference type="OrthoDB" id="9943453at2"/>
<proteinExistence type="predicted"/>
<dbReference type="KEGG" id="msv:Mesil_2641"/>
<reference evidence="2 3" key="1">
    <citation type="journal article" date="2010" name="Stand. Genomic Sci.">
        <title>Complete genome sequence of Meiothermus silvanus type strain (VI-R2).</title>
        <authorList>
            <person name="Sikorski J."/>
            <person name="Tindall B.J."/>
            <person name="Lowry S."/>
            <person name="Lucas S."/>
            <person name="Nolan M."/>
            <person name="Copeland A."/>
            <person name="Glavina Del Rio T."/>
            <person name="Tice H."/>
            <person name="Cheng J.F."/>
            <person name="Han C."/>
            <person name="Pitluck S."/>
            <person name="Liolios K."/>
            <person name="Ivanova N."/>
            <person name="Mavromatis K."/>
            <person name="Mikhailova N."/>
            <person name="Pati A."/>
            <person name="Goodwin L."/>
            <person name="Chen A."/>
            <person name="Palaniappan K."/>
            <person name="Land M."/>
            <person name="Hauser L."/>
            <person name="Chang Y.J."/>
            <person name="Jeffries C.D."/>
            <person name="Rohde M."/>
            <person name="Goker M."/>
            <person name="Woyke T."/>
            <person name="Bristow J."/>
            <person name="Eisen J.A."/>
            <person name="Markowitz V."/>
            <person name="Hugenholtz P."/>
            <person name="Kyrpides N.C."/>
            <person name="Klenk H.P."/>
            <person name="Lapidus A."/>
        </authorList>
    </citation>
    <scope>NUCLEOTIDE SEQUENCE [LARGE SCALE GENOMIC DNA]</scope>
    <source>
        <strain evidence="3">ATCC 700542 / DSM 9946 / VI-R2</strain>
    </source>
</reference>
<accession>D7BBM8</accession>
<gene>
    <name evidence="2" type="ordered locus">Mesil_2641</name>
</gene>
<keyword evidence="1" id="KW-0472">Membrane</keyword>
<sequence length="123" mass="13637">MMATLFKPSSSGGFFRKLPLLRPRFMYLSIRARELKIPLMLVVPLSLLELALWTSVWVLDGRKLFAQSRSEVVAPLGSVSWGEQTRQAARGLAKSITALRGYESFGIVEIEAKGGVSVKIGLW</sequence>
<dbReference type="EMBL" id="CP002042">
    <property type="protein sequence ID" value="ADH64490.1"/>
    <property type="molecule type" value="Genomic_DNA"/>
</dbReference>
<evidence type="ECO:0000313" key="2">
    <source>
        <dbReference type="EMBL" id="ADH64490.1"/>
    </source>
</evidence>
<keyword evidence="1" id="KW-0812">Transmembrane</keyword>
<dbReference type="Proteomes" id="UP000001916">
    <property type="component" value="Chromosome"/>
</dbReference>
<keyword evidence="1" id="KW-1133">Transmembrane helix</keyword>
<dbReference type="AlphaFoldDB" id="D7BBM8"/>
<feature type="transmembrane region" description="Helical" evidence="1">
    <location>
        <begin position="37"/>
        <end position="59"/>
    </location>
</feature>
<keyword evidence="3" id="KW-1185">Reference proteome</keyword>
<evidence type="ECO:0000256" key="1">
    <source>
        <dbReference type="SAM" id="Phobius"/>
    </source>
</evidence>